<evidence type="ECO:0000313" key="1">
    <source>
        <dbReference type="EMBL" id="EHK96618.1"/>
    </source>
</evidence>
<proteinExistence type="predicted"/>
<protein>
    <submittedName>
        <fullName evidence="1">Uncharacterized protein</fullName>
    </submittedName>
</protein>
<organism evidence="1 2">
    <name type="scientific">Glarea lozoyensis (strain ATCC 74030 / MF5533)</name>
    <dbReference type="NCBI Taxonomy" id="1104152"/>
    <lineage>
        <taxon>Eukaryota</taxon>
        <taxon>Fungi</taxon>
        <taxon>Dikarya</taxon>
        <taxon>Ascomycota</taxon>
        <taxon>Pezizomycotina</taxon>
        <taxon>Leotiomycetes</taxon>
        <taxon>Helotiales</taxon>
        <taxon>Helotiaceae</taxon>
        <taxon>Glarea</taxon>
    </lineage>
</organism>
<dbReference type="InParanoid" id="H0EXX5"/>
<gene>
    <name evidence="1" type="ORF">M7I_7668</name>
</gene>
<sequence length="150" mass="16549">MLGTRSRVLRCLRSTPQGYNLELSSVSDEQLAELFSTAPIIHHYGAVKIVRLSKTLALKGGRGVAPSEARNMKFVTENLSLSAPKVYRDFAADVPGPFDEGSGVLGVPRSWSTLCNPGLLIYRQDLLVRQEIYVLKVHGSLKMVPVHFQL</sequence>
<keyword evidence="2" id="KW-1185">Reference proteome</keyword>
<dbReference type="AlphaFoldDB" id="H0EXX5"/>
<dbReference type="HOGENOM" id="CLU_1740697_0_0_1"/>
<accession>H0EXX5</accession>
<reference evidence="1 2" key="1">
    <citation type="journal article" date="2012" name="Eukaryot. Cell">
        <title>Genome sequence of the fungus Glarea lozoyensis: the first genome sequence of a species from the Helotiaceae family.</title>
        <authorList>
            <person name="Youssar L."/>
            <person name="Gruening B.A."/>
            <person name="Erxleben A."/>
            <person name="Guenther S."/>
            <person name="Huettel W."/>
        </authorList>
    </citation>
    <scope>NUCLEOTIDE SEQUENCE [LARGE SCALE GENOMIC DNA]</scope>
    <source>
        <strain evidence="2">ATCC 74030 / MF5533</strain>
    </source>
</reference>
<comment type="caution">
    <text evidence="1">The sequence shown here is derived from an EMBL/GenBank/DDBJ whole genome shotgun (WGS) entry which is preliminary data.</text>
</comment>
<name>H0EXX5_GLAL7</name>
<evidence type="ECO:0000313" key="2">
    <source>
        <dbReference type="Proteomes" id="UP000005446"/>
    </source>
</evidence>
<dbReference type="EMBL" id="AGUE01000231">
    <property type="protein sequence ID" value="EHK96618.1"/>
    <property type="molecule type" value="Genomic_DNA"/>
</dbReference>
<dbReference type="OrthoDB" id="4177236at2759"/>
<dbReference type="Proteomes" id="UP000005446">
    <property type="component" value="Unassembled WGS sequence"/>
</dbReference>